<keyword evidence="14" id="KW-0732">Signal</keyword>
<dbReference type="EMBL" id="CP012801">
    <property type="protein sequence ID" value="ALJ61439.1"/>
    <property type="molecule type" value="Genomic_DNA"/>
</dbReference>
<dbReference type="InterPro" id="IPR018060">
    <property type="entry name" value="HTH_AraC"/>
</dbReference>
<dbReference type="PROSITE" id="PS00041">
    <property type="entry name" value="HTH_ARAC_FAMILY_1"/>
    <property type="match status" value="1"/>
</dbReference>
<dbReference type="FunFam" id="1.10.287.130:FF:000045">
    <property type="entry name" value="Two-component system sensor histidine kinase/response regulator"/>
    <property type="match status" value="1"/>
</dbReference>
<dbReference type="FunFam" id="3.30.565.10:FF:000037">
    <property type="entry name" value="Hybrid sensor histidine kinase/response regulator"/>
    <property type="match status" value="1"/>
</dbReference>
<organism evidence="18 19">
    <name type="scientific">Bacteroides cellulosilyticus</name>
    <dbReference type="NCBI Taxonomy" id="246787"/>
    <lineage>
        <taxon>Bacteria</taxon>
        <taxon>Pseudomonadati</taxon>
        <taxon>Bacteroidota</taxon>
        <taxon>Bacteroidia</taxon>
        <taxon>Bacteroidales</taxon>
        <taxon>Bacteroidaceae</taxon>
        <taxon>Bacteroides</taxon>
    </lineage>
</organism>
<feature type="domain" description="Histidine kinase" evidence="16">
    <location>
        <begin position="910"/>
        <end position="1125"/>
    </location>
</feature>
<comment type="catalytic activity">
    <reaction evidence="1">
        <text>ATP + protein L-histidine = ADP + protein N-phospho-L-histidine.</text>
        <dbReference type="EC" id="2.7.13.3"/>
    </reaction>
</comment>
<keyword evidence="6 18" id="KW-0418">Kinase</keyword>
<dbReference type="PATRIC" id="fig|246787.4.peg.4364"/>
<dbReference type="Proteomes" id="UP000061809">
    <property type="component" value="Chromosome"/>
</dbReference>
<dbReference type="FunFam" id="2.60.40.10:FF:000791">
    <property type="entry name" value="Two-component system sensor histidine kinase/response regulator"/>
    <property type="match status" value="1"/>
</dbReference>
<dbReference type="SUPFAM" id="SSF52172">
    <property type="entry name" value="CheY-like"/>
    <property type="match status" value="1"/>
</dbReference>
<dbReference type="InterPro" id="IPR036097">
    <property type="entry name" value="HisK_dim/P_sf"/>
</dbReference>
<feature type="domain" description="HTH araC/xylS-type" evidence="15">
    <location>
        <begin position="1319"/>
        <end position="1418"/>
    </location>
</feature>
<dbReference type="InterPro" id="IPR005467">
    <property type="entry name" value="His_kinase_dom"/>
</dbReference>
<dbReference type="Gene3D" id="3.40.50.2300">
    <property type="match status" value="1"/>
</dbReference>
<dbReference type="Pfam" id="PF00512">
    <property type="entry name" value="HisKA"/>
    <property type="match status" value="1"/>
</dbReference>
<evidence type="ECO:0000313" key="18">
    <source>
        <dbReference type="EMBL" id="ALJ61439.1"/>
    </source>
</evidence>
<dbReference type="CDD" id="cd00082">
    <property type="entry name" value="HisKA"/>
    <property type="match status" value="1"/>
</dbReference>
<dbReference type="Gene3D" id="1.10.10.60">
    <property type="entry name" value="Homeodomain-like"/>
    <property type="match status" value="2"/>
</dbReference>
<dbReference type="KEGG" id="bcel:BcellWH2_04222"/>
<dbReference type="PROSITE" id="PS50109">
    <property type="entry name" value="HIS_KIN"/>
    <property type="match status" value="1"/>
</dbReference>
<dbReference type="PROSITE" id="PS50110">
    <property type="entry name" value="RESPONSE_REGULATORY"/>
    <property type="match status" value="1"/>
</dbReference>
<dbReference type="SMART" id="SM00387">
    <property type="entry name" value="HATPase_c"/>
    <property type="match status" value="1"/>
</dbReference>
<dbReference type="InterPro" id="IPR001789">
    <property type="entry name" value="Sig_transdc_resp-reg_receiver"/>
</dbReference>
<keyword evidence="8" id="KW-0902">Two-component regulatory system</keyword>
<dbReference type="InterPro" id="IPR018062">
    <property type="entry name" value="HTH_AraC-typ_CS"/>
</dbReference>
<keyword evidence="5" id="KW-0547">Nucleotide-binding</keyword>
<dbReference type="SMART" id="SM00342">
    <property type="entry name" value="HTH_ARAC"/>
    <property type="match status" value="1"/>
</dbReference>
<dbReference type="InterPro" id="IPR013783">
    <property type="entry name" value="Ig-like_fold"/>
</dbReference>
<dbReference type="InterPro" id="IPR009057">
    <property type="entry name" value="Homeodomain-like_sf"/>
</dbReference>
<evidence type="ECO:0000256" key="8">
    <source>
        <dbReference type="ARBA" id="ARBA00023012"/>
    </source>
</evidence>
<dbReference type="InterPro" id="IPR011123">
    <property type="entry name" value="Y_Y_Y"/>
</dbReference>
<dbReference type="GO" id="GO:0043565">
    <property type="term" value="F:sequence-specific DNA binding"/>
    <property type="evidence" value="ECO:0007669"/>
    <property type="project" value="InterPro"/>
</dbReference>
<evidence type="ECO:0000313" key="19">
    <source>
        <dbReference type="Proteomes" id="UP000061809"/>
    </source>
</evidence>
<dbReference type="EC" id="2.7.13.3" evidence="2"/>
<sequence length="1438" mass="163212">MKKHILLTCVSLLVSLLSISASIEVRSTHMTTTDGLANNSICYIFQDSKGFIWMGTLNGLSRYDGNSFVTFLPESESGNNRISLSTNHARTISEDKNGFLWIETSGEFFNCYDLRKDCFVDFTGCGEYRQNYDRKAEAANGDVWLWNSRNGCRRVTYQNEAFSSVSFRKSLGNLPSDSVAYVYPDEQGNIWIGTDCGVVQVTGDKTILVEKRNTFAAQSFGKDIFFLSTNGIISKKEENKPSVTVAHLQKEKSALTIYGTLCLQDDWVIFTSNGGYLFNTKTNRIHRQAELDIKNGNVLTDNLGNFWIYNNTGKVWYVNSKTRALKTLQLSTPDKLNYVDMERYHVVHDSRGIIWISTYGNGLFAYDTLTEELQHFDFQIDGFSHISSNYLQYLMEDSSGAIWVSSEYAGIARLTILNEGIKRIFPEAVSLSDRSNTVRMITRLKNDDICIGTRGGGVIVYDPQMKTQKKKLHFNSNIYAIAEDNEGTVWMGSRGEGLRIGDKWYTNQSGNASSISNNNIFILYCDQKGRMWIGTFGGGLDLAVKGENGYTFRHFLNKSFGQRRTRAIMEDKNGWMWIGNSDGVSVFHPDSLIANSTNYLTYNYNNGKLLSNEIKCIYQDTKGRIWIGTSGGGLSMCTPDNGYKNLEFKHYDTNNGLVNNMVQAIAEDRQGKLWIATEYGISRFTPETQAFENFFSSAYTLGDVYSDNSSCVSKDGSLLFGTNYGLLVINPGQTGINFALNPVVTFTNLQVNGISMRPGDTDSPLNRAMMYTDEIELKYFQRSFVIDFTTFDYSKINSYTYTYRLENYDKEWSKPSPLSFASYKNLPPGKYSLHVKVCNATGISGDQEAVLKITIAPPFWQTSWAFLIYTLLFIVALYITYKLVRDFNLLRNKVQVEKQLTEYKLVFFTNISHEFRTPLTLIQGALEKIQSIDKVPKEMTNSLKVMNKSTQRMLRLINQLLEFRKMQNNKLALSLEETDVMGFLHEIFLSFKDTAASKNMDFRFQPSVASYKMFIDKGNLDKVVYNLLSNAFKYTPSNGKVTLSAIVDEHKKCLEISVADTGIGIAKEKRGELFKRFMQSNFSSNSTGIGLHLTHELVNVHKGSITYDENQGGGSVFTVSLPTDTSVYEEKDFLIPHDAFLEEKAYRQESYEEENIPDVDIVEEKTPSNQYKLLIIEDDNDVREFLKEEFKPYFEVVTEADGLSGLERARTYDADLIICDVLMPGLTGFEVTRKLKNDFDTSHIPIILLTAMSSAENHLKGVESGADAYITKPFSPKLLLARAFQLIKQREKLRKKFSDDPGMITPAICTSEKDKQFADKLQAILEEQISNSEFAVDDLASVMGLGRSTFYRKVRGITGYSPNEYMRIIRMKKAAELLLENRYTVAEVSYKIGIEDPFYFSKCFKKQFGVSPSVYLRGKNDPEEKENDDKEEETFEQE</sequence>
<dbReference type="Pfam" id="PF02518">
    <property type="entry name" value="HATPase_c"/>
    <property type="match status" value="1"/>
</dbReference>
<dbReference type="GO" id="GO:0005524">
    <property type="term" value="F:ATP binding"/>
    <property type="evidence" value="ECO:0007669"/>
    <property type="project" value="UniProtKB-KW"/>
</dbReference>
<dbReference type="InterPro" id="IPR036890">
    <property type="entry name" value="HATPase_C_sf"/>
</dbReference>
<dbReference type="SMART" id="SM00448">
    <property type="entry name" value="REC"/>
    <property type="match status" value="1"/>
</dbReference>
<reference evidence="18 19" key="1">
    <citation type="journal article" date="2015" name="Science">
        <title>Genetic determinants of in vivo fitness and diet responsiveness in multiple human gut Bacteroides.</title>
        <authorList>
            <person name="Wu M."/>
            <person name="McNulty N.P."/>
            <person name="Rodionov D.A."/>
            <person name="Khoroshkin M.S."/>
            <person name="Griffin N.W."/>
            <person name="Cheng J."/>
            <person name="Latreille P."/>
            <person name="Kerstetter R.A."/>
            <person name="Terrapon N."/>
            <person name="Henrissat B."/>
            <person name="Osterman A.L."/>
            <person name="Gordon J.I."/>
        </authorList>
    </citation>
    <scope>NUCLEOTIDE SEQUENCE [LARGE SCALE GENOMIC DNA]</scope>
    <source>
        <strain evidence="18 19">WH2</strain>
    </source>
</reference>
<keyword evidence="7" id="KW-0067">ATP-binding</keyword>
<evidence type="ECO:0000259" key="16">
    <source>
        <dbReference type="PROSITE" id="PS50109"/>
    </source>
</evidence>
<dbReference type="Pfam" id="PF07495">
    <property type="entry name" value="Y_Y_Y"/>
    <property type="match status" value="1"/>
</dbReference>
<dbReference type="PANTHER" id="PTHR43547:SF2">
    <property type="entry name" value="HYBRID SIGNAL TRANSDUCTION HISTIDINE KINASE C"/>
    <property type="match status" value="1"/>
</dbReference>
<evidence type="ECO:0000259" key="17">
    <source>
        <dbReference type="PROSITE" id="PS50110"/>
    </source>
</evidence>
<dbReference type="InterPro" id="IPR011110">
    <property type="entry name" value="Reg_prop"/>
</dbReference>
<dbReference type="SUPFAM" id="SSF55874">
    <property type="entry name" value="ATPase domain of HSP90 chaperone/DNA topoisomerase II/histidine kinase"/>
    <property type="match status" value="1"/>
</dbReference>
<dbReference type="RefSeq" id="WP_029428767.1">
    <property type="nucleotide sequence ID" value="NZ_CP012801.1"/>
</dbReference>
<evidence type="ECO:0000256" key="5">
    <source>
        <dbReference type="ARBA" id="ARBA00022741"/>
    </source>
</evidence>
<feature type="domain" description="Response regulatory" evidence="17">
    <location>
        <begin position="1172"/>
        <end position="1287"/>
    </location>
</feature>
<proteinExistence type="predicted"/>
<keyword evidence="11" id="KW-0804">Transcription</keyword>
<accession>A0A0P0GN60</accession>
<dbReference type="Gene3D" id="3.30.565.10">
    <property type="entry name" value="Histidine kinase-like ATPase, C-terminal domain"/>
    <property type="match status" value="1"/>
</dbReference>
<evidence type="ECO:0000259" key="15">
    <source>
        <dbReference type="PROSITE" id="PS01124"/>
    </source>
</evidence>
<dbReference type="PRINTS" id="PR00344">
    <property type="entry name" value="BCTRLSENSOR"/>
</dbReference>
<dbReference type="InterPro" id="IPR003594">
    <property type="entry name" value="HATPase_dom"/>
</dbReference>
<evidence type="ECO:0000256" key="10">
    <source>
        <dbReference type="ARBA" id="ARBA00023125"/>
    </source>
</evidence>
<feature type="compositionally biased region" description="Acidic residues" evidence="13">
    <location>
        <begin position="1423"/>
        <end position="1438"/>
    </location>
</feature>
<dbReference type="Gene3D" id="2.130.10.10">
    <property type="entry name" value="YVTN repeat-like/Quinoprotein amine dehydrogenase"/>
    <property type="match status" value="3"/>
</dbReference>
<keyword evidence="9" id="KW-0805">Transcription regulation</keyword>
<name>A0A0P0GN60_9BACE</name>
<evidence type="ECO:0000256" key="1">
    <source>
        <dbReference type="ARBA" id="ARBA00000085"/>
    </source>
</evidence>
<evidence type="ECO:0000256" key="4">
    <source>
        <dbReference type="ARBA" id="ARBA00022679"/>
    </source>
</evidence>
<evidence type="ECO:0000256" key="14">
    <source>
        <dbReference type="SAM" id="SignalP"/>
    </source>
</evidence>
<evidence type="ECO:0000256" key="9">
    <source>
        <dbReference type="ARBA" id="ARBA00023015"/>
    </source>
</evidence>
<protein>
    <recommendedName>
        <fullName evidence="2">histidine kinase</fullName>
        <ecNumber evidence="2">2.7.13.3</ecNumber>
    </recommendedName>
</protein>
<dbReference type="SUPFAM" id="SSF46689">
    <property type="entry name" value="Homeodomain-like"/>
    <property type="match status" value="1"/>
</dbReference>
<feature type="chain" id="PRO_5006047938" description="histidine kinase" evidence="14">
    <location>
        <begin position="24"/>
        <end position="1438"/>
    </location>
</feature>
<dbReference type="PANTHER" id="PTHR43547">
    <property type="entry name" value="TWO-COMPONENT HISTIDINE KINASE"/>
    <property type="match status" value="1"/>
</dbReference>
<feature type="region of interest" description="Disordered" evidence="13">
    <location>
        <begin position="1413"/>
        <end position="1438"/>
    </location>
</feature>
<keyword evidence="3 12" id="KW-0597">Phosphoprotein</keyword>
<dbReference type="InterPro" id="IPR004358">
    <property type="entry name" value="Sig_transdc_His_kin-like_C"/>
</dbReference>
<dbReference type="SMART" id="SM00388">
    <property type="entry name" value="HisKA"/>
    <property type="match status" value="1"/>
</dbReference>
<dbReference type="Gene3D" id="2.60.40.10">
    <property type="entry name" value="Immunoglobulins"/>
    <property type="match status" value="1"/>
</dbReference>
<dbReference type="SUPFAM" id="SSF47384">
    <property type="entry name" value="Homodimeric domain of signal transducing histidine kinase"/>
    <property type="match status" value="1"/>
</dbReference>
<evidence type="ECO:0000256" key="11">
    <source>
        <dbReference type="ARBA" id="ARBA00023163"/>
    </source>
</evidence>
<dbReference type="Pfam" id="PF07494">
    <property type="entry name" value="Reg_prop"/>
    <property type="match status" value="6"/>
</dbReference>
<dbReference type="GO" id="GO:0003700">
    <property type="term" value="F:DNA-binding transcription factor activity"/>
    <property type="evidence" value="ECO:0007669"/>
    <property type="project" value="InterPro"/>
</dbReference>
<evidence type="ECO:0000256" key="12">
    <source>
        <dbReference type="PROSITE-ProRule" id="PRU00169"/>
    </source>
</evidence>
<dbReference type="Pfam" id="PF12833">
    <property type="entry name" value="HTH_18"/>
    <property type="match status" value="1"/>
</dbReference>
<evidence type="ECO:0000256" key="6">
    <source>
        <dbReference type="ARBA" id="ARBA00022777"/>
    </source>
</evidence>
<dbReference type="PROSITE" id="PS01124">
    <property type="entry name" value="HTH_ARAC_FAMILY_2"/>
    <property type="match status" value="1"/>
</dbReference>
<evidence type="ECO:0000256" key="13">
    <source>
        <dbReference type="SAM" id="MobiDB-lite"/>
    </source>
</evidence>
<evidence type="ECO:0000256" key="2">
    <source>
        <dbReference type="ARBA" id="ARBA00012438"/>
    </source>
</evidence>
<evidence type="ECO:0000256" key="3">
    <source>
        <dbReference type="ARBA" id="ARBA00022553"/>
    </source>
</evidence>
<dbReference type="InterPro" id="IPR015943">
    <property type="entry name" value="WD40/YVTN_repeat-like_dom_sf"/>
</dbReference>
<dbReference type="SUPFAM" id="SSF63829">
    <property type="entry name" value="Calcium-dependent phosphotriesterase"/>
    <property type="match status" value="3"/>
</dbReference>
<dbReference type="Pfam" id="PF00072">
    <property type="entry name" value="Response_reg"/>
    <property type="match status" value="1"/>
</dbReference>
<feature type="signal peptide" evidence="14">
    <location>
        <begin position="1"/>
        <end position="23"/>
    </location>
</feature>
<dbReference type="InterPro" id="IPR003661">
    <property type="entry name" value="HisK_dim/P_dom"/>
</dbReference>
<keyword evidence="4 18" id="KW-0808">Transferase</keyword>
<dbReference type="InterPro" id="IPR011006">
    <property type="entry name" value="CheY-like_superfamily"/>
</dbReference>
<keyword evidence="10" id="KW-0238">DNA-binding</keyword>
<evidence type="ECO:0000256" key="7">
    <source>
        <dbReference type="ARBA" id="ARBA00022840"/>
    </source>
</evidence>
<gene>
    <name evidence="18" type="primary">todS_26</name>
    <name evidence="18" type="ORF">BcellWH2_04222</name>
</gene>
<dbReference type="Gene3D" id="1.10.287.130">
    <property type="match status" value="1"/>
</dbReference>
<feature type="modified residue" description="4-aspartylphosphate" evidence="12">
    <location>
        <position position="1220"/>
    </location>
</feature>
<dbReference type="GO" id="GO:0000155">
    <property type="term" value="F:phosphorelay sensor kinase activity"/>
    <property type="evidence" value="ECO:0007669"/>
    <property type="project" value="InterPro"/>
</dbReference>